<dbReference type="EMBL" id="VSWD01000012">
    <property type="protein sequence ID" value="KAK3086258.1"/>
    <property type="molecule type" value="Genomic_DNA"/>
</dbReference>
<dbReference type="PROSITE" id="PS51725">
    <property type="entry name" value="ABM"/>
    <property type="match status" value="1"/>
</dbReference>
<keyword evidence="5" id="KW-1185">Reference proteome</keyword>
<evidence type="ECO:0000259" key="2">
    <source>
        <dbReference type="PROSITE" id="PS50222"/>
    </source>
</evidence>
<dbReference type="SUPFAM" id="SSF47473">
    <property type="entry name" value="EF-hand"/>
    <property type="match status" value="1"/>
</dbReference>
<evidence type="ECO:0000256" key="1">
    <source>
        <dbReference type="SAM" id="MobiDB-lite"/>
    </source>
</evidence>
<dbReference type="Gene3D" id="3.30.70.100">
    <property type="match status" value="1"/>
</dbReference>
<dbReference type="AlphaFoldDB" id="A0AA88XJA1"/>
<reference evidence="4" key="1">
    <citation type="submission" date="2019-08" db="EMBL/GenBank/DDBJ databases">
        <title>The improved chromosome-level genome for the pearl oyster Pinctada fucata martensii using PacBio sequencing and Hi-C.</title>
        <authorList>
            <person name="Zheng Z."/>
        </authorList>
    </citation>
    <scope>NUCLEOTIDE SEQUENCE</scope>
    <source>
        <strain evidence="4">ZZ-2019</strain>
        <tissue evidence="4">Adductor muscle</tissue>
    </source>
</reference>
<evidence type="ECO:0008006" key="6">
    <source>
        <dbReference type="Google" id="ProtNLM"/>
    </source>
</evidence>
<name>A0AA88XJA1_PINIB</name>
<evidence type="ECO:0000313" key="5">
    <source>
        <dbReference type="Proteomes" id="UP001186944"/>
    </source>
</evidence>
<dbReference type="PANTHER" id="PTHR12178:SF10">
    <property type="entry name" value="N-TERMINAL EF-HAND CALCIUM-BINDING PROTEIN 1-LIKE ISOFORM X1"/>
    <property type="match status" value="1"/>
</dbReference>
<dbReference type="InterPro" id="IPR011008">
    <property type="entry name" value="Dimeric_a/b-barrel"/>
</dbReference>
<evidence type="ECO:0000313" key="4">
    <source>
        <dbReference type="EMBL" id="KAK3086258.1"/>
    </source>
</evidence>
<dbReference type="InterPro" id="IPR007138">
    <property type="entry name" value="ABM_dom"/>
</dbReference>
<evidence type="ECO:0000259" key="3">
    <source>
        <dbReference type="PROSITE" id="PS51725"/>
    </source>
</evidence>
<dbReference type="InterPro" id="IPR011992">
    <property type="entry name" value="EF-hand-dom_pair"/>
</dbReference>
<sequence length="653" mass="74935">MSSDDGAISWEEFVSFFSDGVMGKSELQDLFNEIDTHNTNNIDTGELCEYFSKHLGPMKEVYALVEELQQKVTNVLFSTSESYPKLSRSDQFFQRFLMREVINQISALQTPLETASDHLDEQARKERSDIAPIESKDVVKQPDVVPGRIGRRARRQISNQSQASDTPAALTSQVDRLATLLDRLEHGVNFKGFVDEDLNATENDQNVLVQREMKILQEKKEEFNKVIRQYIEDTNNAEGAMNVSIRYFKDSGYFTLYEVWQAEKQYEDYEASGKFKAKFKDLLEEEESPRSVTFPVLRHRYSSSYQRSRELARVVTAPCVCVADFQLVIMPLVASFQPTTYQHGYAGMSNLPPIKYHQAVSFVHRGERQQPPREFPIEPLGPKRKPQQEPSEAFLKCNCPDSLIEAKPIVKSAPPHEVKTAVAEIELVRRPPSRSRKLPSKRHVFQTKFGAMDSEMVDNLVHQIRWTSTTKHASGEAALPIPETALPESTLERSADIVRLRGQKYELTPHHWQRAVFWDYLQPRGVVKHSDLEERSYGKPEKLLIKRHRMEKGREKKRVNTGKIRQLIRADNLSSVYTRPCPGYAGFVPRSPPEGEMVKTTEHSSMVSTMKATYRKLPEDEYKTREHARKGPLSKTVTLTYPFNPYNKNIKSA</sequence>
<dbReference type="SUPFAM" id="SSF54909">
    <property type="entry name" value="Dimeric alpha+beta barrel"/>
    <property type="match status" value="1"/>
</dbReference>
<accession>A0AA88XJA1</accession>
<dbReference type="GO" id="GO:0005509">
    <property type="term" value="F:calcium ion binding"/>
    <property type="evidence" value="ECO:0007669"/>
    <property type="project" value="InterPro"/>
</dbReference>
<dbReference type="InterPro" id="IPR039862">
    <property type="entry name" value="NECAB1/2/3"/>
</dbReference>
<comment type="caution">
    <text evidence="4">The sequence shown here is derived from an EMBL/GenBank/DDBJ whole genome shotgun (WGS) entry which is preliminary data.</text>
</comment>
<feature type="domain" description="ABM" evidence="3">
    <location>
        <begin position="207"/>
        <end position="297"/>
    </location>
</feature>
<dbReference type="Gene3D" id="1.10.238.10">
    <property type="entry name" value="EF-hand"/>
    <property type="match status" value="1"/>
</dbReference>
<dbReference type="PROSITE" id="PS50222">
    <property type="entry name" value="EF_HAND_2"/>
    <property type="match status" value="1"/>
</dbReference>
<protein>
    <recommendedName>
        <fullName evidence="6">EF-hand domain-containing protein</fullName>
    </recommendedName>
</protein>
<proteinExistence type="predicted"/>
<gene>
    <name evidence="4" type="ORF">FSP39_015845</name>
</gene>
<organism evidence="4 5">
    <name type="scientific">Pinctada imbricata</name>
    <name type="common">Atlantic pearl-oyster</name>
    <name type="synonym">Pinctada martensii</name>
    <dbReference type="NCBI Taxonomy" id="66713"/>
    <lineage>
        <taxon>Eukaryota</taxon>
        <taxon>Metazoa</taxon>
        <taxon>Spiralia</taxon>
        <taxon>Lophotrochozoa</taxon>
        <taxon>Mollusca</taxon>
        <taxon>Bivalvia</taxon>
        <taxon>Autobranchia</taxon>
        <taxon>Pteriomorphia</taxon>
        <taxon>Pterioida</taxon>
        <taxon>Pterioidea</taxon>
        <taxon>Pteriidae</taxon>
        <taxon>Pinctada</taxon>
    </lineage>
</organism>
<feature type="region of interest" description="Disordered" evidence="1">
    <location>
        <begin position="365"/>
        <end position="391"/>
    </location>
</feature>
<dbReference type="GO" id="GO:0005737">
    <property type="term" value="C:cytoplasm"/>
    <property type="evidence" value="ECO:0007669"/>
    <property type="project" value="TreeGrafter"/>
</dbReference>
<dbReference type="Proteomes" id="UP001186944">
    <property type="component" value="Unassembled WGS sequence"/>
</dbReference>
<dbReference type="GO" id="GO:0042984">
    <property type="term" value="P:regulation of amyloid precursor protein biosynthetic process"/>
    <property type="evidence" value="ECO:0007669"/>
    <property type="project" value="TreeGrafter"/>
</dbReference>
<feature type="domain" description="EF-hand" evidence="2">
    <location>
        <begin position="22"/>
        <end position="57"/>
    </location>
</feature>
<dbReference type="PANTHER" id="PTHR12178">
    <property type="entry name" value="EF-HAND DOMAIN-CONTAINING PROTEIN"/>
    <property type="match status" value="1"/>
</dbReference>
<dbReference type="InterPro" id="IPR002048">
    <property type="entry name" value="EF_hand_dom"/>
</dbReference>